<dbReference type="Proteomes" id="UP000237105">
    <property type="component" value="Unassembled WGS sequence"/>
</dbReference>
<reference evidence="3" key="1">
    <citation type="submission" date="2016-06" db="EMBL/GenBank/DDBJ databases">
        <title>Parallel loss of symbiosis genes in relatives of nitrogen-fixing non-legume Parasponia.</title>
        <authorList>
            <person name="Van Velzen R."/>
            <person name="Holmer R."/>
            <person name="Bu F."/>
            <person name="Rutten L."/>
            <person name="Van Zeijl A."/>
            <person name="Liu W."/>
            <person name="Santuari L."/>
            <person name="Cao Q."/>
            <person name="Sharma T."/>
            <person name="Shen D."/>
            <person name="Roswanjaya Y."/>
            <person name="Wardhani T."/>
            <person name="Kalhor M.S."/>
            <person name="Jansen J."/>
            <person name="Van den Hoogen J."/>
            <person name="Gungor B."/>
            <person name="Hartog M."/>
            <person name="Hontelez J."/>
            <person name="Verver J."/>
            <person name="Yang W.-C."/>
            <person name="Schijlen E."/>
            <person name="Repin R."/>
            <person name="Schilthuizen M."/>
            <person name="Schranz E."/>
            <person name="Heidstra R."/>
            <person name="Miyata K."/>
            <person name="Fedorova E."/>
            <person name="Kohlen W."/>
            <person name="Bisseling T."/>
            <person name="Smit S."/>
            <person name="Geurts R."/>
        </authorList>
    </citation>
    <scope>NUCLEOTIDE SEQUENCE [LARGE SCALE GENOMIC DNA]</scope>
    <source>
        <strain evidence="3">cv. WU1-14</strain>
    </source>
</reference>
<comment type="caution">
    <text evidence="2">The sequence shown here is derived from an EMBL/GenBank/DDBJ whole genome shotgun (WGS) entry which is preliminary data.</text>
</comment>
<keyword evidence="3" id="KW-1185">Reference proteome</keyword>
<feature type="compositionally biased region" description="Basic and acidic residues" evidence="1">
    <location>
        <begin position="20"/>
        <end position="38"/>
    </location>
</feature>
<organism evidence="2 3">
    <name type="scientific">Parasponia andersonii</name>
    <name type="common">Sponia andersonii</name>
    <dbReference type="NCBI Taxonomy" id="3476"/>
    <lineage>
        <taxon>Eukaryota</taxon>
        <taxon>Viridiplantae</taxon>
        <taxon>Streptophyta</taxon>
        <taxon>Embryophyta</taxon>
        <taxon>Tracheophyta</taxon>
        <taxon>Spermatophyta</taxon>
        <taxon>Magnoliopsida</taxon>
        <taxon>eudicotyledons</taxon>
        <taxon>Gunneridae</taxon>
        <taxon>Pentapetalae</taxon>
        <taxon>rosids</taxon>
        <taxon>fabids</taxon>
        <taxon>Rosales</taxon>
        <taxon>Cannabaceae</taxon>
        <taxon>Parasponia</taxon>
    </lineage>
</organism>
<protein>
    <submittedName>
        <fullName evidence="2">Uncharacterized protein</fullName>
    </submittedName>
</protein>
<sequence>MASKEKTAIVLQFSVGSAHRTREHEEEAPARMTDHSQHTSDSSQGLVLGCELALELRPGRSTKRLSRLEMDLARLNLD</sequence>
<dbReference type="AlphaFoldDB" id="A0A2P5BGK3"/>
<evidence type="ECO:0000313" key="3">
    <source>
        <dbReference type="Proteomes" id="UP000237105"/>
    </source>
</evidence>
<proteinExistence type="predicted"/>
<dbReference type="EMBL" id="JXTB01000285">
    <property type="protein sequence ID" value="PON47912.1"/>
    <property type="molecule type" value="Genomic_DNA"/>
</dbReference>
<evidence type="ECO:0000256" key="1">
    <source>
        <dbReference type="SAM" id="MobiDB-lite"/>
    </source>
</evidence>
<name>A0A2P5BGK3_PARAD</name>
<gene>
    <name evidence="2" type="ORF">PanWU01x14_240860</name>
</gene>
<feature type="region of interest" description="Disordered" evidence="1">
    <location>
        <begin position="1"/>
        <end position="44"/>
    </location>
</feature>
<evidence type="ECO:0000313" key="2">
    <source>
        <dbReference type="EMBL" id="PON47912.1"/>
    </source>
</evidence>
<accession>A0A2P5BGK3</accession>